<dbReference type="RefSeq" id="WP_013170701.1">
    <property type="nucleotide sequence ID" value="NC_014218.1"/>
</dbReference>
<dbReference type="Proteomes" id="UP000000376">
    <property type="component" value="Chromosome"/>
</dbReference>
<dbReference type="AlphaFoldDB" id="D7BKN1"/>
<sequence>MTTPQYVSRYASGPHTNPFIRAVKSELLKLQRRSLTTTSVTFTVLFVVTPIIFLLTVWKQGIKEPISATSITSGLQLFVLFSIIIGTLAVTSEYASNTMRTSCLAVPQRLKNLLAKCSAVAIYTSGVTAGIIILRFATLGLLSGGRIRITGTDLGTLALFILVTALTALMATGIGYLVRSTAGGISFMVLFIFLLPLVLSMFLRFELFATYAPPLYPMSLLGAIFAPPADASTLAEAGYFSCPIALLIFTSYTVGFIALGYARFRKTDI</sequence>
<keyword evidence="1" id="KW-1133">Transmembrane helix</keyword>
<feature type="transmembrane region" description="Helical" evidence="1">
    <location>
        <begin position="238"/>
        <end position="262"/>
    </location>
</feature>
<evidence type="ECO:0008006" key="4">
    <source>
        <dbReference type="Google" id="ProtNLM"/>
    </source>
</evidence>
<dbReference type="GO" id="GO:0140359">
    <property type="term" value="F:ABC-type transporter activity"/>
    <property type="evidence" value="ECO:0007669"/>
    <property type="project" value="InterPro"/>
</dbReference>
<feature type="transmembrane region" description="Helical" evidence="1">
    <location>
        <begin position="70"/>
        <end position="90"/>
    </location>
</feature>
<gene>
    <name evidence="2" type="ordered locus">Arch_1510</name>
</gene>
<evidence type="ECO:0000313" key="3">
    <source>
        <dbReference type="Proteomes" id="UP000000376"/>
    </source>
</evidence>
<dbReference type="KEGG" id="ahe:Arch_1510"/>
<keyword evidence="1" id="KW-0472">Membrane</keyword>
<feature type="transmembrane region" description="Helical" evidence="1">
    <location>
        <begin position="154"/>
        <end position="178"/>
    </location>
</feature>
<reference evidence="2 3" key="1">
    <citation type="journal article" date="2010" name="Stand. Genomic Sci.">
        <title>Complete genome sequence of Arcanobacterium haemolyticum type strain (11018).</title>
        <authorList>
            <person name="Yasawong M."/>
            <person name="Teshima H."/>
            <person name="Lapidus A."/>
            <person name="Nolan M."/>
            <person name="Lucas S."/>
            <person name="Glavina Del Rio T."/>
            <person name="Tice H."/>
            <person name="Cheng J."/>
            <person name="Bruce D."/>
            <person name="Detter C."/>
            <person name="Tapia R."/>
            <person name="Han C."/>
            <person name="Goodwin L."/>
            <person name="Pitluck S."/>
            <person name="Liolios K."/>
            <person name="Ivanova N."/>
            <person name="Mavromatis K."/>
            <person name="Mikhailova N."/>
            <person name="Pati A."/>
            <person name="Chen A."/>
            <person name="Palaniappan K."/>
            <person name="Land M."/>
            <person name="Hauser L."/>
            <person name="Chang Y."/>
            <person name="Jeffries C."/>
            <person name="Rohde M."/>
            <person name="Sikorski J."/>
            <person name="Pukall R."/>
            <person name="Goker M."/>
            <person name="Woyke T."/>
            <person name="Bristow J."/>
            <person name="Eisen J."/>
            <person name="Markowitz V."/>
            <person name="Hugenholtz P."/>
            <person name="Kyrpides N."/>
            <person name="Klenk H."/>
        </authorList>
    </citation>
    <scope>NUCLEOTIDE SEQUENCE [LARGE SCALE GENOMIC DNA]</scope>
    <source>
        <strain evidence="3">ATCC 9345 / DSM 20595 / CCUG 17215 / LMG 16163 / NBRC 15585 / NCTC 8452 / 11018</strain>
    </source>
</reference>
<keyword evidence="1" id="KW-0812">Transmembrane</keyword>
<dbReference type="STRING" id="644284.Arch_1510"/>
<dbReference type="eggNOG" id="COG1277">
    <property type="taxonomic scope" value="Bacteria"/>
</dbReference>
<keyword evidence="3" id="KW-1185">Reference proteome</keyword>
<dbReference type="HOGENOM" id="CLU_051674_1_0_11"/>
<dbReference type="EMBL" id="CP002045">
    <property type="protein sequence ID" value="ADH93211.1"/>
    <property type="molecule type" value="Genomic_DNA"/>
</dbReference>
<evidence type="ECO:0000256" key="1">
    <source>
        <dbReference type="SAM" id="Phobius"/>
    </source>
</evidence>
<feature type="transmembrane region" description="Helical" evidence="1">
    <location>
        <begin position="120"/>
        <end position="142"/>
    </location>
</feature>
<protein>
    <recommendedName>
        <fullName evidence="4">ABC-2 type transporter</fullName>
    </recommendedName>
</protein>
<organism evidence="2 3">
    <name type="scientific">Arcanobacterium haemolyticum (strain ATCC 9345 / DSM 20595 / CCM 5947 / CCUG 17215 / LMG 16163 / NBRC 15585 / NCTC 8452 / 11018)</name>
    <dbReference type="NCBI Taxonomy" id="644284"/>
    <lineage>
        <taxon>Bacteria</taxon>
        <taxon>Bacillati</taxon>
        <taxon>Actinomycetota</taxon>
        <taxon>Actinomycetes</taxon>
        <taxon>Actinomycetales</taxon>
        <taxon>Actinomycetaceae</taxon>
        <taxon>Arcanobacterium</taxon>
    </lineage>
</organism>
<dbReference type="GO" id="GO:0005886">
    <property type="term" value="C:plasma membrane"/>
    <property type="evidence" value="ECO:0007669"/>
    <property type="project" value="UniProtKB-SubCell"/>
</dbReference>
<feature type="transmembrane region" description="Helical" evidence="1">
    <location>
        <begin position="184"/>
        <end position="203"/>
    </location>
</feature>
<evidence type="ECO:0000313" key="2">
    <source>
        <dbReference type="EMBL" id="ADH93211.1"/>
    </source>
</evidence>
<proteinExistence type="predicted"/>
<dbReference type="OrthoDB" id="3268961at2"/>
<feature type="transmembrane region" description="Helical" evidence="1">
    <location>
        <begin position="35"/>
        <end position="58"/>
    </location>
</feature>
<name>D7BKN1_ARCHD</name>
<accession>D7BKN1</accession>